<gene>
    <name evidence="3" type="ORF">GCM10011273_34990</name>
</gene>
<dbReference type="GO" id="GO:0000271">
    <property type="term" value="P:polysaccharide biosynthetic process"/>
    <property type="evidence" value="ECO:0007669"/>
    <property type="project" value="TreeGrafter"/>
</dbReference>
<feature type="transmembrane region" description="Helical" evidence="1">
    <location>
        <begin position="250"/>
        <end position="267"/>
    </location>
</feature>
<keyword evidence="1" id="KW-1133">Transmembrane helix</keyword>
<accession>A0A918QF06</accession>
<evidence type="ECO:0000313" key="4">
    <source>
        <dbReference type="Proteomes" id="UP000662572"/>
    </source>
</evidence>
<dbReference type="InterPro" id="IPR002656">
    <property type="entry name" value="Acyl_transf_3_dom"/>
</dbReference>
<reference evidence="3" key="1">
    <citation type="journal article" date="2014" name="Int. J. Syst. Evol. Microbiol.">
        <title>Complete genome sequence of Corynebacterium casei LMG S-19264T (=DSM 44701T), isolated from a smear-ripened cheese.</title>
        <authorList>
            <consortium name="US DOE Joint Genome Institute (JGI-PGF)"/>
            <person name="Walter F."/>
            <person name="Albersmeier A."/>
            <person name="Kalinowski J."/>
            <person name="Ruckert C."/>
        </authorList>
    </citation>
    <scope>NUCLEOTIDE SEQUENCE</scope>
    <source>
        <strain evidence="3">KCTC 32296</strain>
    </source>
</reference>
<feature type="transmembrane region" description="Helical" evidence="1">
    <location>
        <begin position="166"/>
        <end position="183"/>
    </location>
</feature>
<keyword evidence="1" id="KW-0472">Membrane</keyword>
<evidence type="ECO:0000313" key="3">
    <source>
        <dbReference type="EMBL" id="GGZ45286.1"/>
    </source>
</evidence>
<dbReference type="Pfam" id="PF01757">
    <property type="entry name" value="Acyl_transf_3"/>
    <property type="match status" value="1"/>
</dbReference>
<feature type="transmembrane region" description="Helical" evidence="1">
    <location>
        <begin position="40"/>
        <end position="60"/>
    </location>
</feature>
<feature type="transmembrane region" description="Helical" evidence="1">
    <location>
        <begin position="81"/>
        <end position="101"/>
    </location>
</feature>
<feature type="transmembrane region" description="Helical" evidence="1">
    <location>
        <begin position="317"/>
        <end position="338"/>
    </location>
</feature>
<name>A0A918QF06_9CAUL</name>
<dbReference type="Proteomes" id="UP000662572">
    <property type="component" value="Unassembled WGS sequence"/>
</dbReference>
<keyword evidence="3" id="KW-0012">Acyltransferase</keyword>
<dbReference type="AlphaFoldDB" id="A0A918QF06"/>
<sequence length="366" mass="39962">MSDYLKPLTSLRFFAAVWVILFSYWPLLQGAAPLWIIARGYLGVDLFFILSGFILCHVYLESFGTGKFQYGQFIVNRLARIYPLHIATLLFTLALVMAAAVNGLTLDSHVASWASLPAQIFMVHAWGLAPEASWNHPSWSISAEWFAYLLFPVFASVTWGLRSRPVVAVALAAAFLTILYWAFEALAGFRLTSATFMWGALRIVPCFALGCAVYLAWRAGAVESKAVALGGVAVSLAVILGAAALMTSDALVVLALGGLILSVGGLATADGKGIMSNRVLVYLGNVSFAMYMVYVPWKWVFTKAAGMILGSEESLPLMWWLGGFVAIIPIAMLAHHVVENPMRNVVRHIGDGVRYRLNYRLQGTSK</sequence>
<evidence type="ECO:0000256" key="1">
    <source>
        <dbReference type="SAM" id="Phobius"/>
    </source>
</evidence>
<dbReference type="InterPro" id="IPR050879">
    <property type="entry name" value="Acyltransferase_3"/>
</dbReference>
<dbReference type="EMBL" id="BMZB01000009">
    <property type="protein sequence ID" value="GGZ45286.1"/>
    <property type="molecule type" value="Genomic_DNA"/>
</dbReference>
<reference evidence="3" key="2">
    <citation type="submission" date="2020-09" db="EMBL/GenBank/DDBJ databases">
        <authorList>
            <person name="Sun Q."/>
            <person name="Kim S."/>
        </authorList>
    </citation>
    <scope>NUCLEOTIDE SEQUENCE</scope>
    <source>
        <strain evidence="3">KCTC 32296</strain>
    </source>
</reference>
<keyword evidence="1" id="KW-0812">Transmembrane</keyword>
<keyword evidence="4" id="KW-1185">Reference proteome</keyword>
<evidence type="ECO:0000259" key="2">
    <source>
        <dbReference type="Pfam" id="PF01757"/>
    </source>
</evidence>
<comment type="caution">
    <text evidence="3">The sequence shown here is derived from an EMBL/GenBank/DDBJ whole genome shotgun (WGS) entry which is preliminary data.</text>
</comment>
<feature type="transmembrane region" description="Helical" evidence="1">
    <location>
        <begin position="12"/>
        <end position="28"/>
    </location>
</feature>
<dbReference type="PANTHER" id="PTHR23028">
    <property type="entry name" value="ACETYLTRANSFERASE"/>
    <property type="match status" value="1"/>
</dbReference>
<dbReference type="GO" id="GO:0016020">
    <property type="term" value="C:membrane"/>
    <property type="evidence" value="ECO:0007669"/>
    <property type="project" value="TreeGrafter"/>
</dbReference>
<feature type="transmembrane region" description="Helical" evidence="1">
    <location>
        <begin position="226"/>
        <end position="244"/>
    </location>
</feature>
<dbReference type="GO" id="GO:0016747">
    <property type="term" value="F:acyltransferase activity, transferring groups other than amino-acyl groups"/>
    <property type="evidence" value="ECO:0007669"/>
    <property type="project" value="InterPro"/>
</dbReference>
<dbReference type="PANTHER" id="PTHR23028:SF53">
    <property type="entry name" value="ACYL_TRANSF_3 DOMAIN-CONTAINING PROTEIN"/>
    <property type="match status" value="1"/>
</dbReference>
<protein>
    <submittedName>
        <fullName evidence="3">Acyltransferase</fullName>
    </submittedName>
</protein>
<feature type="domain" description="Acyltransferase 3" evidence="2">
    <location>
        <begin position="10"/>
        <end position="334"/>
    </location>
</feature>
<feature type="transmembrane region" description="Helical" evidence="1">
    <location>
        <begin position="145"/>
        <end position="161"/>
    </location>
</feature>
<organism evidence="3 4">
    <name type="scientific">Asticcacaulis endophyticus</name>
    <dbReference type="NCBI Taxonomy" id="1395890"/>
    <lineage>
        <taxon>Bacteria</taxon>
        <taxon>Pseudomonadati</taxon>
        <taxon>Pseudomonadota</taxon>
        <taxon>Alphaproteobacteria</taxon>
        <taxon>Caulobacterales</taxon>
        <taxon>Caulobacteraceae</taxon>
        <taxon>Asticcacaulis</taxon>
    </lineage>
</organism>
<keyword evidence="3" id="KW-0808">Transferase</keyword>
<proteinExistence type="predicted"/>
<feature type="transmembrane region" description="Helical" evidence="1">
    <location>
        <begin position="279"/>
        <end position="297"/>
    </location>
</feature>
<feature type="transmembrane region" description="Helical" evidence="1">
    <location>
        <begin position="195"/>
        <end position="217"/>
    </location>
</feature>
<dbReference type="RefSeq" id="WP_189489084.1">
    <property type="nucleotide sequence ID" value="NZ_BMZB01000009.1"/>
</dbReference>